<evidence type="ECO:0000313" key="1">
    <source>
        <dbReference type="EMBL" id="KAK3783951.1"/>
    </source>
</evidence>
<name>A0AAE1AB17_9GAST</name>
<keyword evidence="2" id="KW-1185">Reference proteome</keyword>
<organism evidence="1 2">
    <name type="scientific">Elysia crispata</name>
    <name type="common">lettuce slug</name>
    <dbReference type="NCBI Taxonomy" id="231223"/>
    <lineage>
        <taxon>Eukaryota</taxon>
        <taxon>Metazoa</taxon>
        <taxon>Spiralia</taxon>
        <taxon>Lophotrochozoa</taxon>
        <taxon>Mollusca</taxon>
        <taxon>Gastropoda</taxon>
        <taxon>Heterobranchia</taxon>
        <taxon>Euthyneura</taxon>
        <taxon>Panpulmonata</taxon>
        <taxon>Sacoglossa</taxon>
        <taxon>Placobranchoidea</taxon>
        <taxon>Plakobranchidae</taxon>
        <taxon>Elysia</taxon>
    </lineage>
</organism>
<gene>
    <name evidence="1" type="ORF">RRG08_049086</name>
</gene>
<accession>A0AAE1AB17</accession>
<dbReference type="EMBL" id="JAWDGP010002325">
    <property type="protein sequence ID" value="KAK3783951.1"/>
    <property type="molecule type" value="Genomic_DNA"/>
</dbReference>
<dbReference type="Proteomes" id="UP001283361">
    <property type="component" value="Unassembled WGS sequence"/>
</dbReference>
<protein>
    <submittedName>
        <fullName evidence="1">Uncharacterized protein</fullName>
    </submittedName>
</protein>
<sequence>MILLPLPRVWRLGIPTSRPFHGGDGAGPARKSSIIGGIGERIIFPLPVSLRDPKSQHSSQPSSALS</sequence>
<comment type="caution">
    <text evidence="1">The sequence shown here is derived from an EMBL/GenBank/DDBJ whole genome shotgun (WGS) entry which is preliminary data.</text>
</comment>
<reference evidence="1" key="1">
    <citation type="journal article" date="2023" name="G3 (Bethesda)">
        <title>A reference genome for the long-term kleptoplast-retaining sea slug Elysia crispata morphotype clarki.</title>
        <authorList>
            <person name="Eastman K.E."/>
            <person name="Pendleton A.L."/>
            <person name="Shaikh M.A."/>
            <person name="Suttiyut T."/>
            <person name="Ogas R."/>
            <person name="Tomko P."/>
            <person name="Gavelis G."/>
            <person name="Widhalm J.R."/>
            <person name="Wisecaver J.H."/>
        </authorList>
    </citation>
    <scope>NUCLEOTIDE SEQUENCE</scope>
    <source>
        <strain evidence="1">ECLA1</strain>
    </source>
</reference>
<dbReference type="AlphaFoldDB" id="A0AAE1AB17"/>
<proteinExistence type="predicted"/>
<evidence type="ECO:0000313" key="2">
    <source>
        <dbReference type="Proteomes" id="UP001283361"/>
    </source>
</evidence>